<name>X0UK48_9ZZZZ</name>
<dbReference type="Gene3D" id="3.40.50.150">
    <property type="entry name" value="Vaccinia Virus protein VP39"/>
    <property type="match status" value="1"/>
</dbReference>
<feature type="non-terminal residue" evidence="1">
    <location>
        <position position="1"/>
    </location>
</feature>
<dbReference type="EMBL" id="BARS01024295">
    <property type="protein sequence ID" value="GAG06194.1"/>
    <property type="molecule type" value="Genomic_DNA"/>
</dbReference>
<dbReference type="SUPFAM" id="SSF53335">
    <property type="entry name" value="S-adenosyl-L-methionine-dependent methyltransferases"/>
    <property type="match status" value="1"/>
</dbReference>
<sequence length="109" mass="11982">PLAIERVKEKIKREGIKNVKPLLANASDTGLSDGSIDLAFLFGLRYVSDGLANVLCELHRVLKSGGTLSFEKTRGSEKDLIRDVELVGFAYSGKQGRIFLFRKTNRNGG</sequence>
<evidence type="ECO:0000313" key="1">
    <source>
        <dbReference type="EMBL" id="GAG06194.1"/>
    </source>
</evidence>
<comment type="caution">
    <text evidence="1">The sequence shown here is derived from an EMBL/GenBank/DDBJ whole genome shotgun (WGS) entry which is preliminary data.</text>
</comment>
<reference evidence="1" key="1">
    <citation type="journal article" date="2014" name="Front. Microbiol.">
        <title>High frequency of phylogenetically diverse reductive dehalogenase-homologous genes in deep subseafloor sedimentary metagenomes.</title>
        <authorList>
            <person name="Kawai M."/>
            <person name="Futagami T."/>
            <person name="Toyoda A."/>
            <person name="Takaki Y."/>
            <person name="Nishi S."/>
            <person name="Hori S."/>
            <person name="Arai W."/>
            <person name="Tsubouchi T."/>
            <person name="Morono Y."/>
            <person name="Uchiyama I."/>
            <person name="Ito T."/>
            <person name="Fujiyama A."/>
            <person name="Inagaki F."/>
            <person name="Takami H."/>
        </authorList>
    </citation>
    <scope>NUCLEOTIDE SEQUENCE</scope>
    <source>
        <strain evidence="1">Expedition CK06-06</strain>
    </source>
</reference>
<dbReference type="AlphaFoldDB" id="X0UK48"/>
<dbReference type="Pfam" id="PF01209">
    <property type="entry name" value="Ubie_methyltran"/>
    <property type="match status" value="1"/>
</dbReference>
<proteinExistence type="predicted"/>
<protein>
    <recommendedName>
        <fullName evidence="2">Methyltransferase type 11 domain-containing protein</fullName>
    </recommendedName>
</protein>
<evidence type="ECO:0008006" key="2">
    <source>
        <dbReference type="Google" id="ProtNLM"/>
    </source>
</evidence>
<gene>
    <name evidence="1" type="ORF">S01H1_38579</name>
</gene>
<organism evidence="1">
    <name type="scientific">marine sediment metagenome</name>
    <dbReference type="NCBI Taxonomy" id="412755"/>
    <lineage>
        <taxon>unclassified sequences</taxon>
        <taxon>metagenomes</taxon>
        <taxon>ecological metagenomes</taxon>
    </lineage>
</organism>
<accession>X0UK48</accession>
<dbReference type="InterPro" id="IPR029063">
    <property type="entry name" value="SAM-dependent_MTases_sf"/>
</dbReference>